<dbReference type="HOGENOM" id="CLU_2679544_0_0_6"/>
<dbReference type="KEGG" id="alt:ambt_18030"/>
<keyword evidence="2" id="KW-1185">Reference proteome</keyword>
<organism evidence="1 2">
    <name type="scientific">Alteromonas naphthalenivorans</name>
    <dbReference type="NCBI Taxonomy" id="715451"/>
    <lineage>
        <taxon>Bacteria</taxon>
        <taxon>Pseudomonadati</taxon>
        <taxon>Pseudomonadota</taxon>
        <taxon>Gammaproteobacteria</taxon>
        <taxon>Alteromonadales</taxon>
        <taxon>Alteromonadaceae</taxon>
        <taxon>Alteromonas/Salinimonas group</taxon>
        <taxon>Alteromonas</taxon>
    </lineage>
</organism>
<dbReference type="AlphaFoldDB" id="F5ZFH0"/>
<name>F5ZFH0_ALTNA</name>
<dbReference type="eggNOG" id="ENOG5034024">
    <property type="taxonomic scope" value="Bacteria"/>
</dbReference>
<protein>
    <submittedName>
        <fullName evidence="1">Uncharacterized protein</fullName>
    </submittedName>
</protein>
<dbReference type="Proteomes" id="UP000000683">
    <property type="component" value="Chromosome"/>
</dbReference>
<gene>
    <name evidence="1" type="ordered locus">ambt_18030</name>
</gene>
<evidence type="ECO:0000313" key="2">
    <source>
        <dbReference type="Proteomes" id="UP000000683"/>
    </source>
</evidence>
<dbReference type="RefSeq" id="WP_013786018.1">
    <property type="nucleotide sequence ID" value="NC_015554.1"/>
</dbReference>
<dbReference type="OrthoDB" id="9863296at2"/>
<reference evidence="1 2" key="1">
    <citation type="journal article" date="2011" name="J. Bacteriol.">
        <title>Complete genome sequence of the polycyclic aromatic hydrocarbon-degrading bacterium Alteromonas sp. strain SN2.</title>
        <authorList>
            <person name="Jin H.M."/>
            <person name="Jeong H."/>
            <person name="Moon E.J."/>
            <person name="Math R.K."/>
            <person name="Lee K."/>
            <person name="Kim H.J."/>
            <person name="Jeon C.O."/>
            <person name="Oh T.K."/>
            <person name="Kim J.F."/>
        </authorList>
    </citation>
    <scope>NUCLEOTIDE SEQUENCE [LARGE SCALE GENOMIC DNA]</scope>
    <source>
        <strain evidence="2">JCM 17741 / KACC 18427 / KCTC 11700BP / SN2</strain>
    </source>
</reference>
<evidence type="ECO:0000313" key="1">
    <source>
        <dbReference type="EMBL" id="AEF05105.1"/>
    </source>
</evidence>
<accession>F5ZFH0</accession>
<sequence>MDNVDSYLEKDPFGRKYCAKNLLDVESHILKEVESSPSVVLPDDLKNNLEREILDYYNYLLSSNDLSQDMSVPN</sequence>
<dbReference type="EMBL" id="CP002339">
    <property type="protein sequence ID" value="AEF05105.1"/>
    <property type="molecule type" value="Genomic_DNA"/>
</dbReference>
<proteinExistence type="predicted"/>